<accession>A0ABW2A997</accession>
<name>A0ABW2A997_9GAMM</name>
<evidence type="ECO:0000313" key="2">
    <source>
        <dbReference type="EMBL" id="MFC6674116.1"/>
    </source>
</evidence>
<dbReference type="PANTHER" id="PTHR30121:SF6">
    <property type="entry name" value="SLR6007 PROTEIN"/>
    <property type="match status" value="1"/>
</dbReference>
<keyword evidence="3" id="KW-1185">Reference proteome</keyword>
<dbReference type="InterPro" id="IPR022458">
    <property type="entry name" value="Conjugative_coupling_TraG/TraD"/>
</dbReference>
<dbReference type="CDD" id="cd01127">
    <property type="entry name" value="TrwB_TraG_TraD_VirD4"/>
    <property type="match status" value="2"/>
</dbReference>
<dbReference type="InterPro" id="IPR032689">
    <property type="entry name" value="TraG-D_C"/>
</dbReference>
<dbReference type="RefSeq" id="WP_379913780.1">
    <property type="nucleotide sequence ID" value="NZ_JBHSWE010000002.1"/>
</dbReference>
<protein>
    <submittedName>
        <fullName evidence="2">Conjugative transfer system coupling protein TraD</fullName>
    </submittedName>
</protein>
<evidence type="ECO:0000313" key="3">
    <source>
        <dbReference type="Proteomes" id="UP001596422"/>
    </source>
</evidence>
<dbReference type="NCBIfam" id="TIGR03743">
    <property type="entry name" value="SXT_TraD"/>
    <property type="match status" value="1"/>
</dbReference>
<dbReference type="InterPro" id="IPR051162">
    <property type="entry name" value="T4SS_component"/>
</dbReference>
<organism evidence="2 3">
    <name type="scientific">Marinobacterium aestuariivivens</name>
    <dbReference type="NCBI Taxonomy" id="1698799"/>
    <lineage>
        <taxon>Bacteria</taxon>
        <taxon>Pseudomonadati</taxon>
        <taxon>Pseudomonadota</taxon>
        <taxon>Gammaproteobacteria</taxon>
        <taxon>Oceanospirillales</taxon>
        <taxon>Oceanospirillaceae</taxon>
        <taxon>Marinobacterium</taxon>
    </lineage>
</organism>
<comment type="caution">
    <text evidence="2">The sequence shown here is derived from an EMBL/GenBank/DDBJ whole genome shotgun (WGS) entry which is preliminary data.</text>
</comment>
<feature type="domain" description="TraD/TraG TraM recognition site" evidence="1">
    <location>
        <begin position="482"/>
        <end position="607"/>
    </location>
</feature>
<evidence type="ECO:0000259" key="1">
    <source>
        <dbReference type="Pfam" id="PF12696"/>
    </source>
</evidence>
<dbReference type="Gene3D" id="3.40.50.300">
    <property type="entry name" value="P-loop containing nucleotide triphosphate hydrolases"/>
    <property type="match status" value="2"/>
</dbReference>
<sequence length="630" mass="70747">MKYDPLDYEMPWRPNYEMQAVMGWVAASTAALAVNQYSTMPPEPFYWMTGICGVMVMAQLPKAIRLHNLKKHLRGRELEFISLKELQKIMKGHPEEMWIGTGFDWESRHTQRVFEIMKRDWSSIVSLETNGDKLARMVEKRAGKKIARKLGIKEKRDPMGAPWIHGVEPKEKILMQPMKHTEGHTLIAGTTGAGKTRMFDILISQAILRGESVIIIDPKGDKEMRDNARRACEAIGEPERFVSFHPAFPEESVRIDPLRNFTRVTEIASRLAALIPSEAGADPFKSFAWQALNNIAQGLVMTYQRPNLTLLRRFLEGGAAGLVIKAVEAYAEQVKPDWEAEFEPYREKAKNGHKEKIAFAMLRFYYDFIQPEHPSSELEGLLSMYQHDATHFSKMVANLLPIMNMLTSGELGKMLSPDPSDLNDTRGITDTAKIINNGQVAYIGLDSLTDSMVGSAIGSVLLSDLTAVAGDRYNFGVNNRVVNIFVDEAAEVINDPFIQLLNKGRGAKLRLFVATQTFADFAARLGSKDKASQVLGNINNTFALRIEDKETQEYITDKLPKTRVKYVMRTQGQNTHGDEPIMHGGNQGERLMEEEADMFSPQLLGMLPNLEFIAKISGGKLVKGRLPILS</sequence>
<dbReference type="Pfam" id="PF12846">
    <property type="entry name" value="AAA_10"/>
    <property type="match status" value="1"/>
</dbReference>
<dbReference type="EMBL" id="JBHSWE010000002">
    <property type="protein sequence ID" value="MFC6674116.1"/>
    <property type="molecule type" value="Genomic_DNA"/>
</dbReference>
<dbReference type="PANTHER" id="PTHR30121">
    <property type="entry name" value="UNCHARACTERIZED PROTEIN YJGR-RELATED"/>
    <property type="match status" value="1"/>
</dbReference>
<dbReference type="Pfam" id="PF12696">
    <property type="entry name" value="TraG-D_C"/>
    <property type="match status" value="1"/>
</dbReference>
<reference evidence="3" key="1">
    <citation type="journal article" date="2019" name="Int. J. Syst. Evol. Microbiol.">
        <title>The Global Catalogue of Microorganisms (GCM) 10K type strain sequencing project: providing services to taxonomists for standard genome sequencing and annotation.</title>
        <authorList>
            <consortium name="The Broad Institute Genomics Platform"/>
            <consortium name="The Broad Institute Genome Sequencing Center for Infectious Disease"/>
            <person name="Wu L."/>
            <person name="Ma J."/>
        </authorList>
    </citation>
    <scope>NUCLEOTIDE SEQUENCE [LARGE SCALE GENOMIC DNA]</scope>
    <source>
        <strain evidence="3">NBRC 111756</strain>
    </source>
</reference>
<dbReference type="Proteomes" id="UP001596422">
    <property type="component" value="Unassembled WGS sequence"/>
</dbReference>
<dbReference type="InterPro" id="IPR027417">
    <property type="entry name" value="P-loop_NTPase"/>
</dbReference>
<proteinExistence type="predicted"/>
<gene>
    <name evidence="2" type="primary">traD</name>
    <name evidence="2" type="ORF">ACFQDL_31455</name>
</gene>
<dbReference type="SUPFAM" id="SSF52540">
    <property type="entry name" value="P-loop containing nucleoside triphosphate hydrolases"/>
    <property type="match status" value="1"/>
</dbReference>